<keyword evidence="1 4" id="KW-0547">Nucleotide-binding</keyword>
<dbReference type="GO" id="GO:0009338">
    <property type="term" value="C:exodeoxyribonuclease V complex"/>
    <property type="evidence" value="ECO:0007669"/>
    <property type="project" value="TreeGrafter"/>
</dbReference>
<keyword evidence="3" id="KW-0342">GTP-binding</keyword>
<comment type="catalytic activity">
    <reaction evidence="4">
        <text>ATP + H2O = ADP + phosphate + H(+)</text>
        <dbReference type="Rhea" id="RHEA:13065"/>
        <dbReference type="ChEBI" id="CHEBI:15377"/>
        <dbReference type="ChEBI" id="CHEBI:15378"/>
        <dbReference type="ChEBI" id="CHEBI:30616"/>
        <dbReference type="ChEBI" id="CHEBI:43474"/>
        <dbReference type="ChEBI" id="CHEBI:456216"/>
        <dbReference type="EC" id="5.6.2.3"/>
    </reaction>
</comment>
<dbReference type="HAMAP" id="MF_01488">
    <property type="entry name" value="RecD2"/>
    <property type="match status" value="1"/>
</dbReference>
<gene>
    <name evidence="4" type="primary">recD2</name>
    <name evidence="8" type="ordered locus">Acry_3541</name>
</gene>
<dbReference type="Proteomes" id="UP000000245">
    <property type="component" value="Plasmid pACRY03"/>
</dbReference>
<organism evidence="8 9">
    <name type="scientific">Acidiphilium cryptum (strain JF-5)</name>
    <dbReference type="NCBI Taxonomy" id="349163"/>
    <lineage>
        <taxon>Bacteria</taxon>
        <taxon>Pseudomonadati</taxon>
        <taxon>Pseudomonadota</taxon>
        <taxon>Alphaproteobacteria</taxon>
        <taxon>Acetobacterales</taxon>
        <taxon>Acidocellaceae</taxon>
        <taxon>Acidiphilium</taxon>
    </lineage>
</organism>
<dbReference type="InterPro" id="IPR050534">
    <property type="entry name" value="Coronavir_polyprotein_1ab"/>
</dbReference>
<dbReference type="InterPro" id="IPR006345">
    <property type="entry name" value="RecD2"/>
</dbReference>
<dbReference type="KEGG" id="acr:Acry_3541"/>
<keyword evidence="4 8" id="KW-0347">Helicase</keyword>
<dbReference type="SUPFAM" id="SSF52540">
    <property type="entry name" value="P-loop containing nucleoside triphosphate hydrolases"/>
    <property type="match status" value="2"/>
</dbReference>
<proteinExistence type="inferred from homology"/>
<feature type="domain" description="Helix-hairpin-helix DNA-binding motif class 1" evidence="6">
    <location>
        <begin position="98"/>
        <end position="119"/>
    </location>
</feature>
<feature type="active site" evidence="5">
    <location>
        <position position="115"/>
    </location>
</feature>
<dbReference type="HOGENOM" id="CLU_007524_0_3_5"/>
<dbReference type="Gene3D" id="3.40.50.300">
    <property type="entry name" value="P-loop containing nucleotide triphosphate hydrolases"/>
    <property type="match status" value="2"/>
</dbReference>
<keyword evidence="4 8" id="KW-0378">Hydrolase</keyword>
<dbReference type="Pfam" id="PF13538">
    <property type="entry name" value="UvrD_C_2"/>
    <property type="match status" value="1"/>
</dbReference>
<dbReference type="Pfam" id="PF18335">
    <property type="entry name" value="SH3_13"/>
    <property type="match status" value="1"/>
</dbReference>
<dbReference type="InterPro" id="IPR033128">
    <property type="entry name" value="Adenylosuccin_syn_Lys_AS"/>
</dbReference>
<evidence type="ECO:0000256" key="5">
    <source>
        <dbReference type="PROSITE-ProRule" id="PRU10134"/>
    </source>
</evidence>
<name>A5FU59_ACICJ</name>
<dbReference type="PANTHER" id="PTHR43788:SF6">
    <property type="entry name" value="DNA HELICASE B"/>
    <property type="match status" value="1"/>
</dbReference>
<dbReference type="InterPro" id="IPR003593">
    <property type="entry name" value="AAA+_ATPase"/>
</dbReference>
<dbReference type="SMART" id="SM00382">
    <property type="entry name" value="AAA"/>
    <property type="match status" value="1"/>
</dbReference>
<dbReference type="InterPro" id="IPR055446">
    <property type="entry name" value="RecD2_N_OB"/>
</dbReference>
<dbReference type="Pfam" id="PF14490">
    <property type="entry name" value="HHH_RecD2"/>
    <property type="match status" value="1"/>
</dbReference>
<feature type="domain" description="Helix-hairpin-helix DNA-binding motif class 1" evidence="6">
    <location>
        <begin position="197"/>
        <end position="216"/>
    </location>
</feature>
<dbReference type="Gene3D" id="2.30.30.940">
    <property type="match status" value="1"/>
</dbReference>
<reference evidence="8 9" key="1">
    <citation type="submission" date="2007-05" db="EMBL/GenBank/DDBJ databases">
        <title>Complete sequence of plasmid3 pACRY03 of Acidiphilium cryptum JF-5.</title>
        <authorList>
            <consortium name="US DOE Joint Genome Institute"/>
            <person name="Copeland A."/>
            <person name="Lucas S."/>
            <person name="Lapidus A."/>
            <person name="Barry K."/>
            <person name="Detter J.C."/>
            <person name="Glavina del Rio T."/>
            <person name="Hammon N."/>
            <person name="Israni S."/>
            <person name="Dalin E."/>
            <person name="Tice H."/>
            <person name="Pitluck S."/>
            <person name="Sims D."/>
            <person name="Brettin T."/>
            <person name="Bruce D."/>
            <person name="Han C."/>
            <person name="Schmutz J."/>
            <person name="Larimer F."/>
            <person name="Land M."/>
            <person name="Hauser L."/>
            <person name="Kyrpides N."/>
            <person name="Kim E."/>
            <person name="Magnuson T."/>
            <person name="Richardson P."/>
        </authorList>
    </citation>
    <scope>NUCLEOTIDE SEQUENCE [LARGE SCALE GENOMIC DNA]</scope>
    <source>
        <strain evidence="9">JF-5</strain>
        <plasmid evidence="9">Plasmid pACRY03</plasmid>
    </source>
</reference>
<dbReference type="GO" id="GO:0017116">
    <property type="term" value="F:single-stranded DNA helicase activity"/>
    <property type="evidence" value="ECO:0007669"/>
    <property type="project" value="TreeGrafter"/>
</dbReference>
<feature type="domain" description="Helix-hairpin-helix DNA-binding motif class 1" evidence="6">
    <location>
        <begin position="133"/>
        <end position="152"/>
    </location>
</feature>
<evidence type="ECO:0000259" key="6">
    <source>
        <dbReference type="SMART" id="SM00278"/>
    </source>
</evidence>
<dbReference type="InterPro" id="IPR029493">
    <property type="entry name" value="RecD2-like_HHH"/>
</dbReference>
<dbReference type="InterPro" id="IPR027417">
    <property type="entry name" value="P-loop_NTPase"/>
</dbReference>
<evidence type="ECO:0000256" key="1">
    <source>
        <dbReference type="ARBA" id="ARBA00022741"/>
    </source>
</evidence>
<dbReference type="GO" id="GO:0005525">
    <property type="term" value="F:GTP binding"/>
    <property type="evidence" value="ECO:0007669"/>
    <property type="project" value="UniProtKB-KW"/>
</dbReference>
<dbReference type="InterPro" id="IPR041451">
    <property type="entry name" value="RecD2_SH13"/>
</dbReference>
<protein>
    <recommendedName>
        <fullName evidence="4">ATP-dependent RecD2 DNA helicase</fullName>
        <ecNumber evidence="4">5.6.2.3</ecNumber>
    </recommendedName>
    <alternativeName>
        <fullName evidence="4">DNA 5'-3' helicase subunit RecD2</fullName>
    </alternativeName>
</protein>
<evidence type="ECO:0000256" key="2">
    <source>
        <dbReference type="ARBA" id="ARBA00022840"/>
    </source>
</evidence>
<dbReference type="GO" id="GO:0043139">
    <property type="term" value="F:5'-3' DNA helicase activity"/>
    <property type="evidence" value="ECO:0007669"/>
    <property type="project" value="UniProtKB-UniRule"/>
</dbReference>
<dbReference type="GO" id="GO:0006281">
    <property type="term" value="P:DNA repair"/>
    <property type="evidence" value="ECO:0007669"/>
    <property type="project" value="InterPro"/>
</dbReference>
<dbReference type="AlphaFoldDB" id="A5FU59"/>
<dbReference type="Gene3D" id="1.10.150.20">
    <property type="entry name" value="5' to 3' exonuclease, C-terminal subdomain"/>
    <property type="match status" value="1"/>
</dbReference>
<evidence type="ECO:0000313" key="8">
    <source>
        <dbReference type="EMBL" id="ABQ29141.1"/>
    </source>
</evidence>
<dbReference type="InterPro" id="IPR027785">
    <property type="entry name" value="UvrD-like_helicase_C"/>
</dbReference>
<dbReference type="InterPro" id="IPR010994">
    <property type="entry name" value="RuvA_2-like"/>
</dbReference>
<accession>A5FU59</accession>
<dbReference type="CDD" id="cd17933">
    <property type="entry name" value="DEXSc_RecD-like"/>
    <property type="match status" value="1"/>
</dbReference>
<dbReference type="Pfam" id="PF14520">
    <property type="entry name" value="HHH_5"/>
    <property type="match status" value="1"/>
</dbReference>
<sequence>MGNHFIATAPAQTPDREVLAGLVERVTFHNVENGFCVLRVKARGHRDLVTVIGHAATISAGEWLTASGEWVNDRVHGQQFRARFLRTSAPTTAEGIERYLASGMIRGIGPVYAKKLIRAFGETVFDVIEAKPERLREVPGIGAVRAGRIVNAWAEQKVVREIMVFLHSHGVSTARAVRIFKTYGADAVQVMSENPYRLARDIRGIGFRTADAIAEKLGIARDAMIRVRAGIGHALATAMDDGHCGLPAGELVSLAETLLEVPAPLIGTALDLELAEGTVIADQVAGTDCVFLAGLYRAEQGIAERLRIVASGATPWPSIDADKAIGWVESHLGMNLATSQSEAVRLALTAKLLVITGGPGVGKTTIVRAILRILAAKSVRILLAAPTGRAAKRLAETTGGEAKTIHRLLEVDPASGSFRRGVDHPLECDLLVIDETSMVDVPLMHALTRAIPDEAALLVVGDVDQLPSVGPGQVLADLIGSGAVPVVRLTEIFRQASASRIITVAHSVNRGEIPDLGRADPESDFHFVAADEPETAVERIVELVKTRIPHRFGLDPIRDIQVLCPMARGGVGARSLNITLQAALNGAAEPRVERFGWTYAPGDKVMQIENDYDREVYNGDIGFIARVDAEAGEVGVGFDGREVVYGLGELDGLVPAYAATIHKSQGSEYPAVVIPVLTQHYVMLQRNLLYTGITRGRRLVVLVGSRRAVAIAVRNVSGRRRWSKLREWLSG</sequence>
<dbReference type="GO" id="GO:0016887">
    <property type="term" value="F:ATP hydrolysis activity"/>
    <property type="evidence" value="ECO:0007669"/>
    <property type="project" value="RHEA"/>
</dbReference>
<dbReference type="EMBL" id="CP000691">
    <property type="protein sequence ID" value="ABQ29141.1"/>
    <property type="molecule type" value="Genomic_DNA"/>
</dbReference>
<comment type="function">
    <text evidence="4">DNA-dependent ATPase and ATP-dependent 5'-3' DNA helicase. Has no activity on blunt DNA or DNA with 3'-overhangs, requires at least 10 bases of 5'-ssDNA for helicase activity.</text>
</comment>
<dbReference type="Gene3D" id="1.10.10.2220">
    <property type="match status" value="1"/>
</dbReference>
<dbReference type="PANTHER" id="PTHR43788">
    <property type="entry name" value="DNA2/NAM7 HELICASE FAMILY MEMBER"/>
    <property type="match status" value="1"/>
</dbReference>
<evidence type="ECO:0000256" key="3">
    <source>
        <dbReference type="ARBA" id="ARBA00023134"/>
    </source>
</evidence>
<dbReference type="SMART" id="SM00278">
    <property type="entry name" value="HhH1"/>
    <property type="match status" value="3"/>
</dbReference>
<keyword evidence="4" id="KW-0238">DNA-binding</keyword>
<keyword evidence="8" id="KW-0614">Plasmid</keyword>
<evidence type="ECO:0000259" key="7">
    <source>
        <dbReference type="SMART" id="SM00382"/>
    </source>
</evidence>
<dbReference type="GO" id="GO:0006310">
    <property type="term" value="P:DNA recombination"/>
    <property type="evidence" value="ECO:0007669"/>
    <property type="project" value="InterPro"/>
</dbReference>
<dbReference type="EC" id="5.6.2.3" evidence="4"/>
<dbReference type="InterPro" id="IPR003583">
    <property type="entry name" value="Hlx-hairpin-Hlx_DNA-bd_motif"/>
</dbReference>
<dbReference type="CDD" id="cd18809">
    <property type="entry name" value="SF1_C_RecD"/>
    <property type="match status" value="1"/>
</dbReference>
<keyword evidence="4" id="KW-0413">Isomerase</keyword>
<dbReference type="Pfam" id="PF23139">
    <property type="entry name" value="OB_YrrC"/>
    <property type="match status" value="1"/>
</dbReference>
<keyword evidence="9" id="KW-1185">Reference proteome</keyword>
<comment type="similarity">
    <text evidence="4">Belongs to the RecD family. RecD2 subfamily.</text>
</comment>
<geneLocation type="plasmid" evidence="8 9">
    <name>pACRY03</name>
</geneLocation>
<dbReference type="SUPFAM" id="SSF47781">
    <property type="entry name" value="RuvA domain 2-like"/>
    <property type="match status" value="1"/>
</dbReference>
<evidence type="ECO:0000256" key="4">
    <source>
        <dbReference type="HAMAP-Rule" id="MF_01488"/>
    </source>
</evidence>
<dbReference type="RefSeq" id="WP_011930806.1">
    <property type="nucleotide sequence ID" value="NC_009469.1"/>
</dbReference>
<feature type="domain" description="AAA+ ATPase" evidence="7">
    <location>
        <begin position="349"/>
        <end position="533"/>
    </location>
</feature>
<evidence type="ECO:0000313" key="9">
    <source>
        <dbReference type="Proteomes" id="UP000000245"/>
    </source>
</evidence>
<dbReference type="GO" id="GO:0005524">
    <property type="term" value="F:ATP binding"/>
    <property type="evidence" value="ECO:0007669"/>
    <property type="project" value="UniProtKB-UniRule"/>
</dbReference>
<feature type="binding site" evidence="4">
    <location>
        <begin position="360"/>
        <end position="364"/>
    </location>
    <ligand>
        <name>ATP</name>
        <dbReference type="ChEBI" id="CHEBI:30616"/>
    </ligand>
</feature>
<dbReference type="NCBIfam" id="TIGR01448">
    <property type="entry name" value="recD_rel"/>
    <property type="match status" value="1"/>
</dbReference>
<dbReference type="PROSITE" id="PS00513">
    <property type="entry name" value="ADENYLOSUCCIN_SYN_2"/>
    <property type="match status" value="1"/>
</dbReference>
<keyword evidence="2 4" id="KW-0067">ATP-binding</keyword>
<dbReference type="GO" id="GO:0003677">
    <property type="term" value="F:DNA binding"/>
    <property type="evidence" value="ECO:0007669"/>
    <property type="project" value="UniProtKB-UniRule"/>
</dbReference>
<dbReference type="Pfam" id="PF13245">
    <property type="entry name" value="AAA_19"/>
    <property type="match status" value="1"/>
</dbReference>